<name>A0A549YHI7_9BACI</name>
<reference evidence="2 3" key="1">
    <citation type="submission" date="2019-07" db="EMBL/GenBank/DDBJ databases">
        <title>Genomic analysis of Lentibacillus sp. NKC851-2.</title>
        <authorList>
            <person name="Oh Y.J."/>
        </authorList>
    </citation>
    <scope>NUCLEOTIDE SEQUENCE [LARGE SCALE GENOMIC DNA]</scope>
    <source>
        <strain evidence="2 3">NKC851-2</strain>
    </source>
</reference>
<dbReference type="PANTHER" id="PTHR37308">
    <property type="entry name" value="INTEGRAL MEMBRANE PROTEIN"/>
    <property type="match status" value="1"/>
</dbReference>
<evidence type="ECO:0000313" key="3">
    <source>
        <dbReference type="Proteomes" id="UP000319280"/>
    </source>
</evidence>
<keyword evidence="1" id="KW-1133">Transmembrane helix</keyword>
<evidence type="ECO:0000256" key="1">
    <source>
        <dbReference type="SAM" id="Phobius"/>
    </source>
</evidence>
<dbReference type="AlphaFoldDB" id="A0A549YHI7"/>
<accession>A0A549YHI7</accession>
<feature type="transmembrane region" description="Helical" evidence="1">
    <location>
        <begin position="246"/>
        <end position="265"/>
    </location>
</feature>
<proteinExistence type="predicted"/>
<gene>
    <name evidence="2" type="ORF">FH966_06310</name>
</gene>
<dbReference type="PANTHER" id="PTHR37308:SF1">
    <property type="entry name" value="POLYPRENYL-PHOSPHATE TRANSPORTER"/>
    <property type="match status" value="1"/>
</dbReference>
<keyword evidence="1" id="KW-0472">Membrane</keyword>
<protein>
    <submittedName>
        <fullName evidence="2">DUF368 domain-containing protein</fullName>
    </submittedName>
</protein>
<dbReference type="Pfam" id="PF04018">
    <property type="entry name" value="VCA0040-like"/>
    <property type="match status" value="1"/>
</dbReference>
<comment type="caution">
    <text evidence="2">The sequence shown here is derived from an EMBL/GenBank/DDBJ whole genome shotgun (WGS) entry which is preliminary data.</text>
</comment>
<feature type="transmembrane region" description="Helical" evidence="1">
    <location>
        <begin position="143"/>
        <end position="162"/>
    </location>
</feature>
<feature type="transmembrane region" description="Helical" evidence="1">
    <location>
        <begin position="6"/>
        <end position="33"/>
    </location>
</feature>
<dbReference type="EMBL" id="VJMZ01000001">
    <property type="protein sequence ID" value="TRM11352.1"/>
    <property type="molecule type" value="Genomic_DNA"/>
</dbReference>
<dbReference type="Proteomes" id="UP000319280">
    <property type="component" value="Unassembled WGS sequence"/>
</dbReference>
<feature type="transmembrane region" description="Helical" evidence="1">
    <location>
        <begin position="54"/>
        <end position="77"/>
    </location>
</feature>
<keyword evidence="1" id="KW-0812">Transmembrane</keyword>
<feature type="transmembrane region" description="Helical" evidence="1">
    <location>
        <begin position="83"/>
        <end position="100"/>
    </location>
</feature>
<feature type="transmembrane region" description="Helical" evidence="1">
    <location>
        <begin position="191"/>
        <end position="214"/>
    </location>
</feature>
<dbReference type="RefSeq" id="WP_142790496.1">
    <property type="nucleotide sequence ID" value="NZ_VJMZ01000001.1"/>
</dbReference>
<sequence>MEWKNIYRGMLMGASDVIPGVSGGTIAVLLGIYDRLIAAINGFLSKNWKEQLGFLIPLGTGIVIAIFSLSHLIEWLFDHYPKPLQFFFLGLILGILPYLFRQADAKHTFRARHVLILVIGAVIVGSLAFISANEGTAIQDKTLSTYIWLLFSGFLASSAMVLPGISGSLILLILGVFKTVMAGISNLQLDVIVTVGIGIVLGVMVMSKIIHFFLAHYRIATFAFVTGLVIGSLAVVFPGWPATNSLVLVSVVTFALGLTAAYILGKIEYED</sequence>
<keyword evidence="3" id="KW-1185">Reference proteome</keyword>
<feature type="transmembrane region" description="Helical" evidence="1">
    <location>
        <begin position="112"/>
        <end position="131"/>
    </location>
</feature>
<dbReference type="InterPro" id="IPR007163">
    <property type="entry name" value="VCA0040-like"/>
</dbReference>
<organism evidence="2 3">
    <name type="scientific">Lentibacillus cibarius</name>
    <dbReference type="NCBI Taxonomy" id="2583219"/>
    <lineage>
        <taxon>Bacteria</taxon>
        <taxon>Bacillati</taxon>
        <taxon>Bacillota</taxon>
        <taxon>Bacilli</taxon>
        <taxon>Bacillales</taxon>
        <taxon>Bacillaceae</taxon>
        <taxon>Lentibacillus</taxon>
    </lineage>
</organism>
<evidence type="ECO:0000313" key="2">
    <source>
        <dbReference type="EMBL" id="TRM11352.1"/>
    </source>
</evidence>
<feature type="transmembrane region" description="Helical" evidence="1">
    <location>
        <begin position="221"/>
        <end position="240"/>
    </location>
</feature>